<keyword evidence="1" id="KW-0863">Zinc-finger</keyword>
<dbReference type="InterPro" id="IPR047153">
    <property type="entry name" value="TRIM45/56/19-like"/>
</dbReference>
<dbReference type="PANTHER" id="PTHR25462:SF296">
    <property type="entry name" value="MEIOTIC P26, ISOFORM F"/>
    <property type="match status" value="1"/>
</dbReference>
<dbReference type="PANTHER" id="PTHR25462">
    <property type="entry name" value="BONUS, ISOFORM C-RELATED"/>
    <property type="match status" value="1"/>
</dbReference>
<accession>A0A8B8BQM1</accession>
<evidence type="ECO:0000256" key="1">
    <source>
        <dbReference type="PROSITE-ProRule" id="PRU00024"/>
    </source>
</evidence>
<dbReference type="CDD" id="cd19756">
    <property type="entry name" value="Bbox2"/>
    <property type="match status" value="1"/>
</dbReference>
<dbReference type="SUPFAM" id="SSF57845">
    <property type="entry name" value="B-box zinc-binding domain"/>
    <property type="match status" value="1"/>
</dbReference>
<proteinExistence type="predicted"/>
<dbReference type="Gene3D" id="3.30.160.60">
    <property type="entry name" value="Classic Zinc Finger"/>
    <property type="match status" value="1"/>
</dbReference>
<dbReference type="KEGG" id="cvn:111112426"/>
<dbReference type="AlphaFoldDB" id="A0A8B8BQM1"/>
<dbReference type="GeneID" id="111112426"/>
<keyword evidence="3" id="KW-1185">Reference proteome</keyword>
<dbReference type="SUPFAM" id="SSF101898">
    <property type="entry name" value="NHL repeat"/>
    <property type="match status" value="1"/>
</dbReference>
<protein>
    <submittedName>
        <fullName evidence="4">Uncharacterized protein LOC111112426</fullName>
    </submittedName>
</protein>
<dbReference type="InterPro" id="IPR000315">
    <property type="entry name" value="Znf_B-box"/>
</dbReference>
<organism evidence="3 4">
    <name type="scientific">Crassostrea virginica</name>
    <name type="common">Eastern oyster</name>
    <dbReference type="NCBI Taxonomy" id="6565"/>
    <lineage>
        <taxon>Eukaryota</taxon>
        <taxon>Metazoa</taxon>
        <taxon>Spiralia</taxon>
        <taxon>Lophotrochozoa</taxon>
        <taxon>Mollusca</taxon>
        <taxon>Bivalvia</taxon>
        <taxon>Autobranchia</taxon>
        <taxon>Pteriomorphia</taxon>
        <taxon>Ostreida</taxon>
        <taxon>Ostreoidea</taxon>
        <taxon>Ostreidae</taxon>
        <taxon>Crassostrea</taxon>
    </lineage>
</organism>
<name>A0A8B8BQM1_CRAVI</name>
<evidence type="ECO:0000313" key="4">
    <source>
        <dbReference type="RefSeq" id="XP_022305615.1"/>
    </source>
</evidence>
<dbReference type="GO" id="GO:0061630">
    <property type="term" value="F:ubiquitin protein ligase activity"/>
    <property type="evidence" value="ECO:0007669"/>
    <property type="project" value="TreeGrafter"/>
</dbReference>
<gene>
    <name evidence="4" type="primary">LOC111112426</name>
</gene>
<evidence type="ECO:0000313" key="3">
    <source>
        <dbReference type="Proteomes" id="UP000694844"/>
    </source>
</evidence>
<dbReference type="GO" id="GO:0008270">
    <property type="term" value="F:zinc ion binding"/>
    <property type="evidence" value="ECO:0007669"/>
    <property type="project" value="UniProtKB-KW"/>
</dbReference>
<dbReference type="OrthoDB" id="6128620at2759"/>
<reference evidence="4" key="1">
    <citation type="submission" date="2025-08" db="UniProtKB">
        <authorList>
            <consortium name="RefSeq"/>
        </authorList>
    </citation>
    <scope>IDENTIFICATION</scope>
    <source>
        <tissue evidence="4">Whole sample</tissue>
    </source>
</reference>
<dbReference type="Proteomes" id="UP000694844">
    <property type="component" value="Chromosome 9"/>
</dbReference>
<dbReference type="RefSeq" id="XP_022305615.1">
    <property type="nucleotide sequence ID" value="XM_022449907.1"/>
</dbReference>
<keyword evidence="1" id="KW-0479">Metal-binding</keyword>
<feature type="domain" description="B box-type" evidence="2">
    <location>
        <begin position="12"/>
        <end position="49"/>
    </location>
</feature>
<dbReference type="PROSITE" id="PS50119">
    <property type="entry name" value="ZF_BBOX"/>
    <property type="match status" value="1"/>
</dbReference>
<evidence type="ECO:0000259" key="2">
    <source>
        <dbReference type="PROSITE" id="PS50119"/>
    </source>
</evidence>
<sequence>MSVKQSISTPGCSNHQANQCELHCEQCNIPVCTLCVSSKEHRHHDFVDFVKNYETKQEDIRRDLLEVENSIYPRYQNVASSIPIQRVDVRENSKKLAAALKKQGEALHKEVDFLIQSMQFELDERNAQYLAAIDIEEDKNSNQIKEICRVIQNLKNLLETSDVSLVSKYKSRNEELRKMSPKVRISFPSFQPQTIKIEALLEQLRSLFLVPTETEKKSTCNCLHSPGNELSPEEKSLLDVPQLITDIDTDFKYLYNVSCLSDDEIWTSGNANIMKLYNLHGEIVQLIRTKSGYWPGDIAVTLGGDLVYTDSYDRSINIVKESQVQPLIILQGWKPDRVYCTSSGDLLVILCSDNDKQTKIVRYSGSTEKQCVQWDDEGQPLFKSGNYIKDLTENRNLDICVADNRAGAVVVVSAAGKVIDEL</sequence>
<keyword evidence="1" id="KW-0862">Zinc</keyword>